<keyword evidence="1" id="KW-0472">Membrane</keyword>
<dbReference type="Proteomes" id="UP000199214">
    <property type="component" value="Unassembled WGS sequence"/>
</dbReference>
<evidence type="ECO:0000256" key="1">
    <source>
        <dbReference type="SAM" id="Phobius"/>
    </source>
</evidence>
<sequence length="453" mass="50037">MEVKDQVQSNGARLRAQLSAALADMMLANGTPLAVALFSALMVDLRRSQHPDGWSILFDMDDSQIVTLGANLLDALADARQAFDLPLGTRVQSDEIGSVLIGREFWVTDVARPGLFPLEATRRDAHGINLELLRYAISQQVRGKPWQRIGLPSPVFIVDSDARHLIQFPPFQPAGNVVLQRSASDTGASRFCSATPTQIEALATSIAVDMETLWKRRRLVAEQARDVRVLAENKIPKDAPGVAVRAIALDFEEQRADECLAFYVEYDGIDEAMRPGVVLDYIPAHITAWSMFNPVPSGISGRFAERDALRALGADGEIEEFAAAILRAAPEGQAAILARLTRDYEALVSFTTNLGELHAILFWRDGCIKAEVDVPGVFMKYHDWVEMYYGTYTEHEANELIGSSIASIDRLPFDIDAIIADANPLMDGGLKLRLHRPFEHQLVNCTTGQIWAR</sequence>
<name>A0A1H7UTN7_9SPHN</name>
<evidence type="ECO:0000313" key="2">
    <source>
        <dbReference type="EMBL" id="SEM00341.1"/>
    </source>
</evidence>
<dbReference type="OrthoDB" id="7432538at2"/>
<accession>A0A1H7UTN7</accession>
<organism evidence="2 3">
    <name type="scientific">Sphingomonas palmae</name>
    <dbReference type="NCBI Taxonomy" id="1855283"/>
    <lineage>
        <taxon>Bacteria</taxon>
        <taxon>Pseudomonadati</taxon>
        <taxon>Pseudomonadota</taxon>
        <taxon>Alphaproteobacteria</taxon>
        <taxon>Sphingomonadales</taxon>
        <taxon>Sphingomonadaceae</taxon>
        <taxon>Sphingomonas</taxon>
    </lineage>
</organism>
<protein>
    <submittedName>
        <fullName evidence="2">Uncharacterized protein</fullName>
    </submittedName>
</protein>
<keyword evidence="1" id="KW-0812">Transmembrane</keyword>
<keyword evidence="1" id="KW-1133">Transmembrane helix</keyword>
<gene>
    <name evidence="2" type="ORF">SAMN05216382_3068</name>
</gene>
<reference evidence="3" key="1">
    <citation type="submission" date="2016-10" db="EMBL/GenBank/DDBJ databases">
        <authorList>
            <person name="Varghese N."/>
            <person name="Submissions S."/>
        </authorList>
    </citation>
    <scope>NUCLEOTIDE SEQUENCE [LARGE SCALE GENOMIC DNA]</scope>
    <source>
        <strain evidence="3">JS21-1</strain>
    </source>
</reference>
<dbReference type="AlphaFoldDB" id="A0A1H7UTN7"/>
<proteinExistence type="predicted"/>
<keyword evidence="3" id="KW-1185">Reference proteome</keyword>
<evidence type="ECO:0000313" key="3">
    <source>
        <dbReference type="Proteomes" id="UP000199214"/>
    </source>
</evidence>
<feature type="transmembrane region" description="Helical" evidence="1">
    <location>
        <begin position="21"/>
        <end position="43"/>
    </location>
</feature>
<dbReference type="EMBL" id="FNZZ01000008">
    <property type="protein sequence ID" value="SEM00341.1"/>
    <property type="molecule type" value="Genomic_DNA"/>
</dbReference>